<name>A0ACB7XV57_9ERIC</name>
<reference evidence="1 2" key="1">
    <citation type="journal article" date="2021" name="Hortic Res">
        <title>High-quality reference genome and annotation aids understanding of berry development for evergreen blueberry (Vaccinium darrowii).</title>
        <authorList>
            <person name="Yu J."/>
            <person name="Hulse-Kemp A.M."/>
            <person name="Babiker E."/>
            <person name="Staton M."/>
        </authorList>
    </citation>
    <scope>NUCLEOTIDE SEQUENCE [LARGE SCALE GENOMIC DNA]</scope>
    <source>
        <strain evidence="2">cv. NJ 8807/NJ 8810</strain>
        <tissue evidence="1">Young leaf</tissue>
    </source>
</reference>
<gene>
    <name evidence="1" type="ORF">Vadar_027800</name>
</gene>
<organism evidence="1 2">
    <name type="scientific">Vaccinium darrowii</name>
    <dbReference type="NCBI Taxonomy" id="229202"/>
    <lineage>
        <taxon>Eukaryota</taxon>
        <taxon>Viridiplantae</taxon>
        <taxon>Streptophyta</taxon>
        <taxon>Embryophyta</taxon>
        <taxon>Tracheophyta</taxon>
        <taxon>Spermatophyta</taxon>
        <taxon>Magnoliopsida</taxon>
        <taxon>eudicotyledons</taxon>
        <taxon>Gunneridae</taxon>
        <taxon>Pentapetalae</taxon>
        <taxon>asterids</taxon>
        <taxon>Ericales</taxon>
        <taxon>Ericaceae</taxon>
        <taxon>Vaccinioideae</taxon>
        <taxon>Vaccinieae</taxon>
        <taxon>Vaccinium</taxon>
    </lineage>
</organism>
<accession>A0ACB7XV57</accession>
<dbReference type="EMBL" id="CM037151">
    <property type="protein sequence ID" value="KAH7844420.1"/>
    <property type="molecule type" value="Genomic_DNA"/>
</dbReference>
<sequence>MWFHLRRHGAPRGRQPNEHKVPIGGIGGIIRSLDEDMKPFINTLALVAALIATLTFAAVFTIPGGYDDLGSTTLQKKAALWVFILSDTLAMCCSITVLLLLWWAMRVEQDSMFPMTNTSAILLYIALIATLVAFMSGVFALVATKALWVAILLAIVGKQARSKGNWQCGPRREGEGTPDGMFSPPSGSVFEI</sequence>
<dbReference type="Proteomes" id="UP000828048">
    <property type="component" value="Chromosome 1"/>
</dbReference>
<protein>
    <submittedName>
        <fullName evidence="1">Uncharacterized protein</fullName>
    </submittedName>
</protein>
<keyword evidence="2" id="KW-1185">Reference proteome</keyword>
<evidence type="ECO:0000313" key="1">
    <source>
        <dbReference type="EMBL" id="KAH7844420.1"/>
    </source>
</evidence>
<comment type="caution">
    <text evidence="1">The sequence shown here is derived from an EMBL/GenBank/DDBJ whole genome shotgun (WGS) entry which is preliminary data.</text>
</comment>
<proteinExistence type="predicted"/>
<evidence type="ECO:0000313" key="2">
    <source>
        <dbReference type="Proteomes" id="UP000828048"/>
    </source>
</evidence>